<protein>
    <submittedName>
        <fullName evidence="1">Uncharacterized protein</fullName>
    </submittedName>
</protein>
<dbReference type="EMBL" id="GBRH01216858">
    <property type="protein sequence ID" value="JAD81037.1"/>
    <property type="molecule type" value="Transcribed_RNA"/>
</dbReference>
<evidence type="ECO:0000313" key="1">
    <source>
        <dbReference type="EMBL" id="JAD81037.1"/>
    </source>
</evidence>
<name>A0A0A9DBC3_ARUDO</name>
<proteinExistence type="predicted"/>
<reference evidence="1" key="1">
    <citation type="submission" date="2014-09" db="EMBL/GenBank/DDBJ databases">
        <authorList>
            <person name="Magalhaes I.L.F."/>
            <person name="Oliveira U."/>
            <person name="Santos F.R."/>
            <person name="Vidigal T.H.D.A."/>
            <person name="Brescovit A.D."/>
            <person name="Santos A.J."/>
        </authorList>
    </citation>
    <scope>NUCLEOTIDE SEQUENCE</scope>
    <source>
        <tissue evidence="1">Shoot tissue taken approximately 20 cm above the soil surface</tissue>
    </source>
</reference>
<dbReference type="AlphaFoldDB" id="A0A0A9DBC3"/>
<accession>A0A0A9DBC3</accession>
<sequence>MGSTGRSWIPSLHSFHSGAANHSPLSRLFAHSTPTTRFSPAKSSSYTPSPSRTCHHVCAASISSAVSVAPTATRCASP</sequence>
<organism evidence="1">
    <name type="scientific">Arundo donax</name>
    <name type="common">Giant reed</name>
    <name type="synonym">Donax arundinaceus</name>
    <dbReference type="NCBI Taxonomy" id="35708"/>
    <lineage>
        <taxon>Eukaryota</taxon>
        <taxon>Viridiplantae</taxon>
        <taxon>Streptophyta</taxon>
        <taxon>Embryophyta</taxon>
        <taxon>Tracheophyta</taxon>
        <taxon>Spermatophyta</taxon>
        <taxon>Magnoliopsida</taxon>
        <taxon>Liliopsida</taxon>
        <taxon>Poales</taxon>
        <taxon>Poaceae</taxon>
        <taxon>PACMAD clade</taxon>
        <taxon>Arundinoideae</taxon>
        <taxon>Arundineae</taxon>
        <taxon>Arundo</taxon>
    </lineage>
</organism>
<reference evidence="1" key="2">
    <citation type="journal article" date="2015" name="Data Brief">
        <title>Shoot transcriptome of the giant reed, Arundo donax.</title>
        <authorList>
            <person name="Barrero R.A."/>
            <person name="Guerrero F.D."/>
            <person name="Moolhuijzen P."/>
            <person name="Goolsby J.A."/>
            <person name="Tidwell J."/>
            <person name="Bellgard S.E."/>
            <person name="Bellgard M.I."/>
        </authorList>
    </citation>
    <scope>NUCLEOTIDE SEQUENCE</scope>
    <source>
        <tissue evidence="1">Shoot tissue taken approximately 20 cm above the soil surface</tissue>
    </source>
</reference>